<feature type="non-terminal residue" evidence="1">
    <location>
        <position position="138"/>
    </location>
</feature>
<sequence length="138" mass="15866">MQTLSHLHIWQQNLNTSHIAQLTLLNSPISNNWGILAIQEPALNSVNNTRASTHWRVVYPTWKFTHGNKPRAVMLVNSKISTNAWRQIDFPSADVVVIRESHGYGYPPWCMVINVYNDNNHDNMVEMLEQFLDTNGPE</sequence>
<reference evidence="1 2" key="1">
    <citation type="submission" date="2014-04" db="EMBL/GenBank/DDBJ databases">
        <authorList>
            <consortium name="DOE Joint Genome Institute"/>
            <person name="Kuo A."/>
            <person name="Kohler A."/>
            <person name="Nagy L.G."/>
            <person name="Floudas D."/>
            <person name="Copeland A."/>
            <person name="Barry K.W."/>
            <person name="Cichocki N."/>
            <person name="Veneault-Fourrey C."/>
            <person name="LaButti K."/>
            <person name="Lindquist E.A."/>
            <person name="Lipzen A."/>
            <person name="Lundell T."/>
            <person name="Morin E."/>
            <person name="Murat C."/>
            <person name="Sun H."/>
            <person name="Tunlid A."/>
            <person name="Henrissat B."/>
            <person name="Grigoriev I.V."/>
            <person name="Hibbett D.S."/>
            <person name="Martin F."/>
            <person name="Nordberg H.P."/>
            <person name="Cantor M.N."/>
            <person name="Hua S.X."/>
        </authorList>
    </citation>
    <scope>NUCLEOTIDE SEQUENCE [LARGE SCALE GENOMIC DNA]</scope>
    <source>
        <strain evidence="1 2">Foug A</strain>
    </source>
</reference>
<proteinExistence type="predicted"/>
<reference evidence="2" key="2">
    <citation type="submission" date="2015-01" db="EMBL/GenBank/DDBJ databases">
        <title>Evolutionary Origins and Diversification of the Mycorrhizal Mutualists.</title>
        <authorList>
            <consortium name="DOE Joint Genome Institute"/>
            <consortium name="Mycorrhizal Genomics Consortium"/>
            <person name="Kohler A."/>
            <person name="Kuo A."/>
            <person name="Nagy L.G."/>
            <person name="Floudas D."/>
            <person name="Copeland A."/>
            <person name="Barry K.W."/>
            <person name="Cichocki N."/>
            <person name="Veneault-Fourrey C."/>
            <person name="LaButti K."/>
            <person name="Lindquist E.A."/>
            <person name="Lipzen A."/>
            <person name="Lundell T."/>
            <person name="Morin E."/>
            <person name="Murat C."/>
            <person name="Riley R."/>
            <person name="Ohm R."/>
            <person name="Sun H."/>
            <person name="Tunlid A."/>
            <person name="Henrissat B."/>
            <person name="Grigoriev I.V."/>
            <person name="Hibbett D.S."/>
            <person name="Martin F."/>
        </authorList>
    </citation>
    <scope>NUCLEOTIDE SEQUENCE [LARGE SCALE GENOMIC DNA]</scope>
    <source>
        <strain evidence="2">Foug A</strain>
    </source>
</reference>
<dbReference type="InParanoid" id="A0A0C2ZSX7"/>
<dbReference type="OrthoDB" id="2840473at2759"/>
<dbReference type="InterPro" id="IPR036691">
    <property type="entry name" value="Endo/exonu/phosph_ase_sf"/>
</dbReference>
<dbReference type="AlphaFoldDB" id="A0A0C2ZSX7"/>
<evidence type="ECO:0008006" key="3">
    <source>
        <dbReference type="Google" id="ProtNLM"/>
    </source>
</evidence>
<dbReference type="Gene3D" id="3.60.10.10">
    <property type="entry name" value="Endonuclease/exonuclease/phosphatase"/>
    <property type="match status" value="1"/>
</dbReference>
<dbReference type="Proteomes" id="UP000053989">
    <property type="component" value="Unassembled WGS sequence"/>
</dbReference>
<protein>
    <recommendedName>
        <fullName evidence="3">Endonuclease/exonuclease/phosphatase domain-containing protein</fullName>
    </recommendedName>
</protein>
<dbReference type="STRING" id="1036808.A0A0C2ZSX7"/>
<dbReference type="SUPFAM" id="SSF56219">
    <property type="entry name" value="DNase I-like"/>
    <property type="match status" value="1"/>
</dbReference>
<evidence type="ECO:0000313" key="2">
    <source>
        <dbReference type="Proteomes" id="UP000053989"/>
    </source>
</evidence>
<gene>
    <name evidence="1" type="ORF">SCLCIDRAFT_134320</name>
</gene>
<name>A0A0C2ZSX7_9AGAM</name>
<dbReference type="EMBL" id="KN822130">
    <property type="protein sequence ID" value="KIM55657.1"/>
    <property type="molecule type" value="Genomic_DNA"/>
</dbReference>
<keyword evidence="2" id="KW-1185">Reference proteome</keyword>
<evidence type="ECO:0000313" key="1">
    <source>
        <dbReference type="EMBL" id="KIM55657.1"/>
    </source>
</evidence>
<dbReference type="HOGENOM" id="CLU_159031_0_0_1"/>
<accession>A0A0C2ZSX7</accession>
<organism evidence="1 2">
    <name type="scientific">Scleroderma citrinum Foug A</name>
    <dbReference type="NCBI Taxonomy" id="1036808"/>
    <lineage>
        <taxon>Eukaryota</taxon>
        <taxon>Fungi</taxon>
        <taxon>Dikarya</taxon>
        <taxon>Basidiomycota</taxon>
        <taxon>Agaricomycotina</taxon>
        <taxon>Agaricomycetes</taxon>
        <taxon>Agaricomycetidae</taxon>
        <taxon>Boletales</taxon>
        <taxon>Sclerodermatineae</taxon>
        <taxon>Sclerodermataceae</taxon>
        <taxon>Scleroderma</taxon>
    </lineage>
</organism>